<feature type="domain" description="Gfo/Idh/MocA-like oxidoreductase bacterial type C-terminal" evidence="2">
    <location>
        <begin position="240"/>
        <end position="322"/>
    </location>
</feature>
<dbReference type="InterPro" id="IPR000683">
    <property type="entry name" value="Gfo/Idh/MocA-like_OxRdtase_N"/>
</dbReference>
<keyword evidence="4" id="KW-1185">Reference proteome</keyword>
<evidence type="ECO:0000259" key="1">
    <source>
        <dbReference type="Pfam" id="PF01408"/>
    </source>
</evidence>
<evidence type="ECO:0000259" key="2">
    <source>
        <dbReference type="Pfam" id="PF19051"/>
    </source>
</evidence>
<dbReference type="PANTHER" id="PTHR43818:SF10">
    <property type="entry name" value="NADH-DEPENDENT DEHYDROGENASE-RELATED"/>
    <property type="match status" value="1"/>
</dbReference>
<reference evidence="3 4" key="1">
    <citation type="submission" date="2020-10" db="EMBL/GenBank/DDBJ databases">
        <title>Complete genome sequence of Paludibaculum fermentans P105T, a facultatively anaerobic acidobacterium capable of dissimilatory Fe(III) reduction.</title>
        <authorList>
            <person name="Dedysh S.N."/>
            <person name="Beletsky A.V."/>
            <person name="Kulichevskaya I.S."/>
            <person name="Mardanov A.V."/>
            <person name="Ravin N.V."/>
        </authorList>
    </citation>
    <scope>NUCLEOTIDE SEQUENCE [LARGE SCALE GENOMIC DNA]</scope>
    <source>
        <strain evidence="3 4">P105</strain>
    </source>
</reference>
<dbReference type="Gene3D" id="3.40.50.720">
    <property type="entry name" value="NAD(P)-binding Rossmann-like Domain"/>
    <property type="match status" value="1"/>
</dbReference>
<feature type="domain" description="Gfo/Idh/MocA-like oxidoreductase N-terminal" evidence="1">
    <location>
        <begin position="117"/>
        <end position="202"/>
    </location>
</feature>
<organism evidence="3 4">
    <name type="scientific">Paludibaculum fermentans</name>
    <dbReference type="NCBI Taxonomy" id="1473598"/>
    <lineage>
        <taxon>Bacteria</taxon>
        <taxon>Pseudomonadati</taxon>
        <taxon>Acidobacteriota</taxon>
        <taxon>Terriglobia</taxon>
        <taxon>Bryobacterales</taxon>
        <taxon>Bryobacteraceae</taxon>
        <taxon>Paludibaculum</taxon>
    </lineage>
</organism>
<dbReference type="InterPro" id="IPR036291">
    <property type="entry name" value="NAD(P)-bd_dom_sf"/>
</dbReference>
<accession>A0A7S7NRA7</accession>
<sequence length="502" mass="55375">MPSNLDRRSFVGTAAATSAFTIVPRAVLGGTGYIAPSDKLTLAHIGMGTQSFTELAGLLANPKIQIVAVCDPNRASNNYVEWGKGSIRNTIRRILDQPDWQANETGCPGGRDIGKQVIDAYYAKQRATDQFRAVTAYSDFRELLDKERDIDAVKIMTPDHLHATVSVAAMKKGKHVVVHKPLANRMYEARLVIETARKTGCATHFLPYGAGDGNRRICARINEGVIGTLREIHNWSNRPVWPQYTEIPRETPAPPPGFDWDLWLGPALDRPYHPNYTNAVFRGWYDFGGGSMADMGIYSLWPVFTELKLPSPISADAWATHTNIIEEQVSKRNKNDFAFPAACTIHFTFPARNGSPSPELFWYDGGIKPRLPAELDAANVEWPIEGILFVGDQGKIFAGFNGQAPQLAAKGKIEPLFPGEAPPRRDGGQADRVNVWLPSFQGGPPSPGSFLNASGISDAVTLGTVSLRAGRKVLLDSENMKITNLPEANRYLYREYRKGWEL</sequence>
<dbReference type="InterPro" id="IPR043906">
    <property type="entry name" value="Gfo/Idh/MocA_OxRdtase_bact_C"/>
</dbReference>
<dbReference type="AlphaFoldDB" id="A0A7S7NRA7"/>
<name>A0A7S7NRA7_PALFE</name>
<evidence type="ECO:0000313" key="3">
    <source>
        <dbReference type="EMBL" id="QOY88385.1"/>
    </source>
</evidence>
<dbReference type="EMBL" id="CP063849">
    <property type="protein sequence ID" value="QOY88385.1"/>
    <property type="molecule type" value="Genomic_DNA"/>
</dbReference>
<gene>
    <name evidence="3" type="ORF">IRI77_37620</name>
</gene>
<dbReference type="SUPFAM" id="SSF55347">
    <property type="entry name" value="Glyceraldehyde-3-phosphate dehydrogenase-like, C-terminal domain"/>
    <property type="match status" value="1"/>
</dbReference>
<dbReference type="Pfam" id="PF01408">
    <property type="entry name" value="GFO_IDH_MocA"/>
    <property type="match status" value="1"/>
</dbReference>
<dbReference type="PANTHER" id="PTHR43818">
    <property type="entry name" value="BCDNA.GH03377"/>
    <property type="match status" value="1"/>
</dbReference>
<protein>
    <submittedName>
        <fullName evidence="3">Gfo/Idh/MocA family oxidoreductase</fullName>
    </submittedName>
</protein>
<dbReference type="GO" id="GO:0000166">
    <property type="term" value="F:nucleotide binding"/>
    <property type="evidence" value="ECO:0007669"/>
    <property type="project" value="InterPro"/>
</dbReference>
<evidence type="ECO:0000313" key="4">
    <source>
        <dbReference type="Proteomes" id="UP000593892"/>
    </source>
</evidence>
<dbReference type="InterPro" id="IPR050463">
    <property type="entry name" value="Gfo/Idh/MocA_oxidrdct_glycsds"/>
</dbReference>
<dbReference type="RefSeq" id="WP_194450047.1">
    <property type="nucleotide sequence ID" value="NZ_CP063849.1"/>
</dbReference>
<proteinExistence type="predicted"/>
<dbReference type="KEGG" id="pfer:IRI77_37620"/>
<dbReference type="SUPFAM" id="SSF51735">
    <property type="entry name" value="NAD(P)-binding Rossmann-fold domains"/>
    <property type="match status" value="1"/>
</dbReference>
<dbReference type="Pfam" id="PF19051">
    <property type="entry name" value="GFO_IDH_MocA_C2"/>
    <property type="match status" value="1"/>
</dbReference>
<dbReference type="Proteomes" id="UP000593892">
    <property type="component" value="Chromosome"/>
</dbReference>